<dbReference type="EMBL" id="JPKZ01002949">
    <property type="protein sequence ID" value="KHN74225.1"/>
    <property type="molecule type" value="Genomic_DNA"/>
</dbReference>
<evidence type="ECO:0000313" key="3">
    <source>
        <dbReference type="EMBL" id="KHN74234.1"/>
    </source>
</evidence>
<evidence type="ECO:0000313" key="4">
    <source>
        <dbReference type="Proteomes" id="UP000031036"/>
    </source>
</evidence>
<evidence type="ECO:0000313" key="2">
    <source>
        <dbReference type="EMBL" id="KHN74225.1"/>
    </source>
</evidence>
<dbReference type="Proteomes" id="UP000031036">
    <property type="component" value="Unassembled WGS sequence"/>
</dbReference>
<feature type="chain" id="PRO_5007390568" evidence="1">
    <location>
        <begin position="18"/>
        <end position="138"/>
    </location>
</feature>
<sequence>MSVCVVILWFVFVMVNALHDRYTQFIFRNQELCGYPFSDAQWIPVLDMCTIECDELTELCVGNDELKQQCNKLPDDCVEKIKAFEAKWKIKQVRQRTVPLFTSTKRKKMLTGSRSRSLYLRRVYPVRTQKQIGKTIWR</sequence>
<accession>A0A0B2UYI7</accession>
<proteinExistence type="predicted"/>
<reference evidence="3 4" key="1">
    <citation type="submission" date="2014-11" db="EMBL/GenBank/DDBJ databases">
        <title>Genetic blueprint of the zoonotic pathogen Toxocara canis.</title>
        <authorList>
            <person name="Zhu X.-Q."/>
            <person name="Korhonen P.K."/>
            <person name="Cai H."/>
            <person name="Young N.D."/>
            <person name="Nejsum P."/>
            <person name="von Samson-Himmelstjerna G."/>
            <person name="Boag P.R."/>
            <person name="Tan P."/>
            <person name="Li Q."/>
            <person name="Min J."/>
            <person name="Yang Y."/>
            <person name="Wang X."/>
            <person name="Fang X."/>
            <person name="Hall R.S."/>
            <person name="Hofmann A."/>
            <person name="Sternberg P.W."/>
            <person name="Jex A.R."/>
            <person name="Gasser R.B."/>
        </authorList>
    </citation>
    <scope>NUCLEOTIDE SEQUENCE [LARGE SCALE GENOMIC DNA]</scope>
    <source>
        <strain evidence="3">PN_DK_2014</strain>
    </source>
</reference>
<feature type="signal peptide" evidence="1">
    <location>
        <begin position="1"/>
        <end position="17"/>
    </location>
</feature>
<comment type="caution">
    <text evidence="3">The sequence shown here is derived from an EMBL/GenBank/DDBJ whole genome shotgun (WGS) entry which is preliminary data.</text>
</comment>
<organism evidence="3 4">
    <name type="scientific">Toxocara canis</name>
    <name type="common">Canine roundworm</name>
    <dbReference type="NCBI Taxonomy" id="6265"/>
    <lineage>
        <taxon>Eukaryota</taxon>
        <taxon>Metazoa</taxon>
        <taxon>Ecdysozoa</taxon>
        <taxon>Nematoda</taxon>
        <taxon>Chromadorea</taxon>
        <taxon>Rhabditida</taxon>
        <taxon>Spirurina</taxon>
        <taxon>Ascaridomorpha</taxon>
        <taxon>Ascaridoidea</taxon>
        <taxon>Toxocaridae</taxon>
        <taxon>Toxocara</taxon>
    </lineage>
</organism>
<keyword evidence="1" id="KW-0732">Signal</keyword>
<dbReference type="EMBL" id="JPKZ01002949">
    <property type="protein sequence ID" value="KHN74234.1"/>
    <property type="molecule type" value="Genomic_DNA"/>
</dbReference>
<dbReference type="OrthoDB" id="5819629at2759"/>
<gene>
    <name evidence="3" type="ORF">Tcan_18094</name>
    <name evidence="2" type="ORF">Tcan_18103</name>
</gene>
<protein>
    <submittedName>
        <fullName evidence="3">Uncharacterized protein</fullName>
    </submittedName>
</protein>
<dbReference type="AlphaFoldDB" id="A0A0B2UYI7"/>
<evidence type="ECO:0000256" key="1">
    <source>
        <dbReference type="SAM" id="SignalP"/>
    </source>
</evidence>
<keyword evidence="4" id="KW-1185">Reference proteome</keyword>
<name>A0A0B2UYI7_TOXCA</name>